<keyword evidence="4 7" id="KW-0812">Transmembrane</keyword>
<dbReference type="Gene3D" id="2.40.170.20">
    <property type="entry name" value="TonB-dependent receptor, beta-barrel domain"/>
    <property type="match status" value="1"/>
</dbReference>
<dbReference type="InterPro" id="IPR023997">
    <property type="entry name" value="TonB-dep_OMP_SusC/RagA_CS"/>
</dbReference>
<comment type="subcellular location">
    <subcellularLocation>
        <location evidence="1 7">Cell outer membrane</location>
        <topology evidence="1 7">Multi-pass membrane protein</topology>
    </subcellularLocation>
</comment>
<evidence type="ECO:0000256" key="4">
    <source>
        <dbReference type="ARBA" id="ARBA00022692"/>
    </source>
</evidence>
<organism evidence="10 11">
    <name type="scientific">Hymenobacter ginsengisoli</name>
    <dbReference type="NCBI Taxonomy" id="1051626"/>
    <lineage>
        <taxon>Bacteria</taxon>
        <taxon>Pseudomonadati</taxon>
        <taxon>Bacteroidota</taxon>
        <taxon>Cytophagia</taxon>
        <taxon>Cytophagales</taxon>
        <taxon>Hymenobacteraceae</taxon>
        <taxon>Hymenobacter</taxon>
    </lineage>
</organism>
<keyword evidence="2 7" id="KW-0813">Transport</keyword>
<dbReference type="PROSITE" id="PS52016">
    <property type="entry name" value="TONB_DEPENDENT_REC_3"/>
    <property type="match status" value="1"/>
</dbReference>
<keyword evidence="6 7" id="KW-0998">Cell outer membrane</keyword>
<accession>A0ABP8Q8Q5</accession>
<dbReference type="RefSeq" id="WP_208131475.1">
    <property type="nucleotide sequence ID" value="NZ_BAABGQ010000006.1"/>
</dbReference>
<dbReference type="InterPro" id="IPR023996">
    <property type="entry name" value="TonB-dep_OMP_SusC/RagA"/>
</dbReference>
<dbReference type="InterPro" id="IPR039426">
    <property type="entry name" value="TonB-dep_rcpt-like"/>
</dbReference>
<dbReference type="Gene3D" id="2.170.130.10">
    <property type="entry name" value="TonB-dependent receptor, plug domain"/>
    <property type="match status" value="1"/>
</dbReference>
<evidence type="ECO:0000256" key="1">
    <source>
        <dbReference type="ARBA" id="ARBA00004571"/>
    </source>
</evidence>
<evidence type="ECO:0000256" key="5">
    <source>
        <dbReference type="ARBA" id="ARBA00023136"/>
    </source>
</evidence>
<comment type="caution">
    <text evidence="10">The sequence shown here is derived from an EMBL/GenBank/DDBJ whole genome shotgun (WGS) entry which is preliminary data.</text>
</comment>
<dbReference type="Proteomes" id="UP001501243">
    <property type="component" value="Unassembled WGS sequence"/>
</dbReference>
<keyword evidence="11" id="KW-1185">Reference proteome</keyword>
<reference evidence="11" key="1">
    <citation type="journal article" date="2019" name="Int. J. Syst. Evol. Microbiol.">
        <title>The Global Catalogue of Microorganisms (GCM) 10K type strain sequencing project: providing services to taxonomists for standard genome sequencing and annotation.</title>
        <authorList>
            <consortium name="The Broad Institute Genomics Platform"/>
            <consortium name="The Broad Institute Genome Sequencing Center for Infectious Disease"/>
            <person name="Wu L."/>
            <person name="Ma J."/>
        </authorList>
    </citation>
    <scope>NUCLEOTIDE SEQUENCE [LARGE SCALE GENOMIC DNA]</scope>
    <source>
        <strain evidence="11">JCM 17841</strain>
    </source>
</reference>
<dbReference type="Gene3D" id="2.60.40.1120">
    <property type="entry name" value="Carboxypeptidase-like, regulatory domain"/>
    <property type="match status" value="1"/>
</dbReference>
<dbReference type="InterPro" id="IPR037066">
    <property type="entry name" value="Plug_dom_sf"/>
</dbReference>
<evidence type="ECO:0000256" key="3">
    <source>
        <dbReference type="ARBA" id="ARBA00022452"/>
    </source>
</evidence>
<dbReference type="SUPFAM" id="SSF49464">
    <property type="entry name" value="Carboxypeptidase regulatory domain-like"/>
    <property type="match status" value="1"/>
</dbReference>
<dbReference type="InterPro" id="IPR012910">
    <property type="entry name" value="Plug_dom"/>
</dbReference>
<evidence type="ECO:0000259" key="9">
    <source>
        <dbReference type="Pfam" id="PF07715"/>
    </source>
</evidence>
<sequence length="1092" mass="120029">MKNSYKQLAVLAVLGLAPRLSLAQGAQLGGVVTDDAKQPLPGVTVLVKGTNRGTTTGSDGRFTIEAQPGEVLEFRMIGSTTQDVPVGEQRALTVALHTDLKSLDEVVVTALGVSKETRKIGYAVQQVNGEDLVRARDPNPITGLVGKVAGLSVGPSAELLRAPNVAIRGNTLSLYVVDGFPIDTDTWNISPDDIETYTVLKGPAAAALYGNRASNGAILITTKKGNKNKKGFTVELNSSNVIQKGFLAFPRVQDSYGPGENTFYTFVDGKGGAPGGVDGDYDVWGPYFNGQLIPQYDSPIVNGVRQGTPWVARGANNLQHFLRTGFQTNNNVSLSANGDNYTTRFSVSQQKQNSYIPNNGVNIVNFNMYGSFNPSPRFKIEANLNFNRQFTDNFPDVDYGPNSLIYSSVVWTGADWDVNAPDIRGIWQPGKVGTQSVFAEYQRYHNPWLMVEKWTRGHYKNDTYGYLTGNFKIDEHLSATLRTQISTYNLLRTEKMPFSAHPYGREGNQGDYREDRRNLFDNNAEGFLNFNYDLGVQKFLNLSGLVGGNARNFTYNSNWTSTDYLNVPEVYAFSNSQNPVQSTSFNSQMRVLSAYYSLDASLGRFATISTTGRIDRSSAFQTPTTYYYPSLSLATVVSDYVTLPRAISFLKLRGSYANIRTDATSPTIGPAPFNSITAFGGSTGNSLFTNPLGYGNTYLSPYNGPDYSLQSFYSTSKPYNNQTAGYGTNNLFAPGLKTSTRVNYEEGVDIKFLQNRLGLSATAFQYIDGPQILPNPLSSATGYSIEYINALKTKKTGYELSLTGTPVQNANGFGWDVLVNWSTFKQVYSELPAGQSLYQTFYGVGDRTDKFYGTAFVRNAAGQIVNDAAGKPLTNPVAQYLGNLNNDYQWSIYNKFHYKTLSLGFQFDGAVGGVTTDYMFNKTMRGGRNALTAEGALGDARYKDWQNYGVAGYKGSYVGEGVVISNGASINYDSQTGKILNPEALQYAPNTQVAFVQDYVSKYYNVQESNLMSKTYAKLREVTITYDLPRTLLGNSFIQRVSVSLIGRNLLYFYGDKRFKDVDLDQYNTAVSVTGLQSPTVRSYGLNLNATF</sequence>
<dbReference type="InterPro" id="IPR036942">
    <property type="entry name" value="Beta-barrel_TonB_sf"/>
</dbReference>
<evidence type="ECO:0000256" key="2">
    <source>
        <dbReference type="ARBA" id="ARBA00022448"/>
    </source>
</evidence>
<dbReference type="NCBIfam" id="TIGR04056">
    <property type="entry name" value="OMP_RagA_SusC"/>
    <property type="match status" value="1"/>
</dbReference>
<evidence type="ECO:0000256" key="8">
    <source>
        <dbReference type="SAM" id="SignalP"/>
    </source>
</evidence>
<comment type="similarity">
    <text evidence="7">Belongs to the TonB-dependent receptor family.</text>
</comment>
<dbReference type="Pfam" id="PF07715">
    <property type="entry name" value="Plug"/>
    <property type="match status" value="1"/>
</dbReference>
<keyword evidence="5 7" id="KW-0472">Membrane</keyword>
<evidence type="ECO:0000256" key="7">
    <source>
        <dbReference type="PROSITE-ProRule" id="PRU01360"/>
    </source>
</evidence>
<dbReference type="EMBL" id="BAABGQ010000006">
    <property type="protein sequence ID" value="GAA4499419.1"/>
    <property type="molecule type" value="Genomic_DNA"/>
</dbReference>
<keyword evidence="8" id="KW-0732">Signal</keyword>
<feature type="domain" description="TonB-dependent receptor plug" evidence="9">
    <location>
        <begin position="118"/>
        <end position="217"/>
    </location>
</feature>
<protein>
    <submittedName>
        <fullName evidence="10">SusC/RagA family TonB-linked outer membrane protein</fullName>
    </submittedName>
</protein>
<dbReference type="Pfam" id="PF13715">
    <property type="entry name" value="CarbopepD_reg_2"/>
    <property type="match status" value="1"/>
</dbReference>
<evidence type="ECO:0000256" key="6">
    <source>
        <dbReference type="ARBA" id="ARBA00023237"/>
    </source>
</evidence>
<feature type="chain" id="PRO_5046414707" evidence="8">
    <location>
        <begin position="24"/>
        <end position="1092"/>
    </location>
</feature>
<feature type="signal peptide" evidence="8">
    <location>
        <begin position="1"/>
        <end position="23"/>
    </location>
</feature>
<dbReference type="NCBIfam" id="TIGR04057">
    <property type="entry name" value="SusC_RagA_signa"/>
    <property type="match status" value="1"/>
</dbReference>
<evidence type="ECO:0000313" key="10">
    <source>
        <dbReference type="EMBL" id="GAA4499419.1"/>
    </source>
</evidence>
<proteinExistence type="inferred from homology"/>
<evidence type="ECO:0000313" key="11">
    <source>
        <dbReference type="Proteomes" id="UP001501243"/>
    </source>
</evidence>
<name>A0ABP8Q8Q5_9BACT</name>
<keyword evidence="3 7" id="KW-1134">Transmembrane beta strand</keyword>
<gene>
    <name evidence="10" type="ORF">GCM10023172_17950</name>
</gene>
<dbReference type="SUPFAM" id="SSF56935">
    <property type="entry name" value="Porins"/>
    <property type="match status" value="1"/>
</dbReference>
<dbReference type="InterPro" id="IPR008969">
    <property type="entry name" value="CarboxyPept-like_regulatory"/>
</dbReference>